<keyword evidence="14" id="KW-1185">Reference proteome</keyword>
<dbReference type="Pfam" id="PF02983">
    <property type="entry name" value="Pro_Al_protease"/>
    <property type="match status" value="1"/>
</dbReference>
<evidence type="ECO:0000259" key="12">
    <source>
        <dbReference type="Pfam" id="PF02983"/>
    </source>
</evidence>
<feature type="domain" description="Peptidase S1A alpha-lytic prodomain" evidence="12">
    <location>
        <begin position="181"/>
        <end position="235"/>
    </location>
</feature>
<dbReference type="AlphaFoldDB" id="A0A5D0NLB3"/>
<feature type="disulfide bond" evidence="9">
    <location>
        <begin position="267"/>
        <end position="287"/>
    </location>
</feature>
<protein>
    <submittedName>
        <fullName evidence="13">S1 family peptidase</fullName>
    </submittedName>
</protein>
<evidence type="ECO:0000259" key="11">
    <source>
        <dbReference type="Pfam" id="PF00089"/>
    </source>
</evidence>
<keyword evidence="7 9" id="KW-1015">Disulfide bond</keyword>
<evidence type="ECO:0000256" key="6">
    <source>
        <dbReference type="ARBA" id="ARBA00023145"/>
    </source>
</evidence>
<dbReference type="EMBL" id="VSFG01000004">
    <property type="protein sequence ID" value="TYB44871.1"/>
    <property type="molecule type" value="Genomic_DNA"/>
</dbReference>
<evidence type="ECO:0000256" key="2">
    <source>
        <dbReference type="ARBA" id="ARBA00022670"/>
    </source>
</evidence>
<feature type="transmembrane region" description="Helical" evidence="10">
    <location>
        <begin position="61"/>
        <end position="85"/>
    </location>
</feature>
<dbReference type="InterPro" id="IPR009003">
    <property type="entry name" value="Peptidase_S1_PA"/>
</dbReference>
<evidence type="ECO:0000256" key="3">
    <source>
        <dbReference type="ARBA" id="ARBA00022729"/>
    </source>
</evidence>
<name>A0A5D0NLB3_9ACTN</name>
<dbReference type="InterPro" id="IPR004236">
    <property type="entry name" value="Pept_S1_alpha_lytic"/>
</dbReference>
<evidence type="ECO:0000313" key="14">
    <source>
        <dbReference type="Proteomes" id="UP000323380"/>
    </source>
</evidence>
<evidence type="ECO:0000256" key="8">
    <source>
        <dbReference type="PIRSR" id="PIRSR001134-1"/>
    </source>
</evidence>
<feature type="domain" description="Peptidase S1" evidence="11">
    <location>
        <begin position="277"/>
        <end position="428"/>
    </location>
</feature>
<comment type="similarity">
    <text evidence="1">Belongs to the peptidase S1 family.</text>
</comment>
<keyword evidence="10" id="KW-0472">Membrane</keyword>
<keyword evidence="2" id="KW-0645">Protease</keyword>
<dbReference type="PRINTS" id="PR00861">
    <property type="entry name" value="ALYTICPTASE"/>
</dbReference>
<evidence type="ECO:0000256" key="5">
    <source>
        <dbReference type="ARBA" id="ARBA00022825"/>
    </source>
</evidence>
<evidence type="ECO:0000256" key="10">
    <source>
        <dbReference type="SAM" id="Phobius"/>
    </source>
</evidence>
<keyword evidence="4" id="KW-0378">Hydrolase</keyword>
<dbReference type="GO" id="GO:0006508">
    <property type="term" value="P:proteolysis"/>
    <property type="evidence" value="ECO:0007669"/>
    <property type="project" value="UniProtKB-KW"/>
</dbReference>
<reference evidence="13 14" key="1">
    <citation type="submission" date="2019-08" db="EMBL/GenBank/DDBJ databases">
        <title>Actinomadura sp. nov. CYP1-5 isolated from mountain soil.</title>
        <authorList>
            <person name="Songsumanus A."/>
            <person name="Kuncharoen N."/>
            <person name="Kudo T."/>
            <person name="Yuki M."/>
            <person name="Igarashi Y."/>
            <person name="Tanasupawat S."/>
        </authorList>
    </citation>
    <scope>NUCLEOTIDE SEQUENCE [LARGE SCALE GENOMIC DNA]</scope>
    <source>
        <strain evidence="13 14">JCM 14158</strain>
    </source>
</reference>
<feature type="active site" description="Charge relay system" evidence="8">
    <location>
        <position position="316"/>
    </location>
</feature>
<keyword evidence="6" id="KW-0865">Zymogen</keyword>
<keyword evidence="5" id="KW-0720">Serine protease</keyword>
<dbReference type="Gene3D" id="2.40.10.10">
    <property type="entry name" value="Trypsin-like serine proteases"/>
    <property type="match status" value="2"/>
</dbReference>
<dbReference type="GO" id="GO:0004252">
    <property type="term" value="F:serine-type endopeptidase activity"/>
    <property type="evidence" value="ECO:0007669"/>
    <property type="project" value="InterPro"/>
</dbReference>
<dbReference type="CDD" id="cd21112">
    <property type="entry name" value="alphaLP-like"/>
    <property type="match status" value="1"/>
</dbReference>
<evidence type="ECO:0000256" key="1">
    <source>
        <dbReference type="ARBA" id="ARBA00007664"/>
    </source>
</evidence>
<evidence type="ECO:0000256" key="4">
    <source>
        <dbReference type="ARBA" id="ARBA00022801"/>
    </source>
</evidence>
<dbReference type="GO" id="GO:0005576">
    <property type="term" value="C:extracellular region"/>
    <property type="evidence" value="ECO:0007669"/>
    <property type="project" value="InterPro"/>
</dbReference>
<keyword evidence="3" id="KW-0732">Signal</keyword>
<comment type="caution">
    <text evidence="13">The sequence shown here is derived from an EMBL/GenBank/DDBJ whole genome shotgun (WGS) entry which is preliminary data.</text>
</comment>
<evidence type="ECO:0000256" key="9">
    <source>
        <dbReference type="PIRSR" id="PIRSR001134-2"/>
    </source>
</evidence>
<feature type="active site" description="Charge relay system" evidence="8">
    <location>
        <position position="286"/>
    </location>
</feature>
<keyword evidence="10" id="KW-0812">Transmembrane</keyword>
<organism evidence="13 14">
    <name type="scientific">Actinomadura chibensis</name>
    <dbReference type="NCBI Taxonomy" id="392828"/>
    <lineage>
        <taxon>Bacteria</taxon>
        <taxon>Bacillati</taxon>
        <taxon>Actinomycetota</taxon>
        <taxon>Actinomycetes</taxon>
        <taxon>Streptosporangiales</taxon>
        <taxon>Thermomonosporaceae</taxon>
        <taxon>Actinomadura</taxon>
    </lineage>
</organism>
<dbReference type="STRING" id="1220554.GCA_001552135_02887"/>
<dbReference type="InterPro" id="IPR001254">
    <property type="entry name" value="Trypsin_dom"/>
</dbReference>
<feature type="active site" description="Charge relay system" evidence="8">
    <location>
        <position position="395"/>
    </location>
</feature>
<evidence type="ECO:0000256" key="7">
    <source>
        <dbReference type="ARBA" id="ARBA00023157"/>
    </source>
</evidence>
<dbReference type="InterPro" id="IPR001316">
    <property type="entry name" value="Pept_S1A_streptogrisin"/>
</dbReference>
<dbReference type="Pfam" id="PF00089">
    <property type="entry name" value="Trypsin"/>
    <property type="match status" value="1"/>
</dbReference>
<dbReference type="InterPro" id="IPR043504">
    <property type="entry name" value="Peptidase_S1_PA_chymotrypsin"/>
</dbReference>
<accession>A0A5D0NLB3</accession>
<evidence type="ECO:0000313" key="13">
    <source>
        <dbReference type="EMBL" id="TYB44871.1"/>
    </source>
</evidence>
<proteinExistence type="inferred from homology"/>
<keyword evidence="10" id="KW-1133">Transmembrane helix</keyword>
<dbReference type="SUPFAM" id="SSF50494">
    <property type="entry name" value="Trypsin-like serine proteases"/>
    <property type="match status" value="1"/>
</dbReference>
<dbReference type="PIRSF" id="PIRSF001134">
    <property type="entry name" value="Streptogrisin"/>
    <property type="match status" value="1"/>
</dbReference>
<gene>
    <name evidence="13" type="ORF">FXF69_22310</name>
</gene>
<dbReference type="Proteomes" id="UP000323380">
    <property type="component" value="Unassembled WGS sequence"/>
</dbReference>
<feature type="disulfide bond" evidence="9">
    <location>
        <begin position="389"/>
        <end position="416"/>
    </location>
</feature>
<sequence>MADGPTSRIPHEAAWSDAIDLRADPHLNSLRPRRVPPPVVRDVGPWRTPMRRRNHARKSRLRAAVVGTVAAAGSAGLVAGALYAVRTPDQSGGRQATLTGEQAAKLDRQAANNGRRDVRGATQNTGNGAAGALAAKIADRLGGRTAGSYLDSAGRPVVTVTNAADAAMVRRAGAVPKMLERSPASLNRMTAALRRSTSGVPGTGWAVDPATSKVTVWTDDSVTGTRMAAVRRATAGMGTAVRMVRIPGRLRTLALGGDAIFGQGIRCSLGFNVTRGGEDFFLTAGHCGNEVRAWTADQQGAEALGTTVQSSFPGNDFALVQADAAGEGAVNLYNGQAQDITEAGEAVVGQEVARSGSTTGVHTGNVTATNATVNFPEGTVTGMIQTTVCAEPGDSGGALFAGSTALGLTSGGSGDCQSGGVTFFQPVTEPLQAFDAQVS</sequence>